<name>M9LH66_PAEPP</name>
<dbReference type="AlphaFoldDB" id="M9LH66"/>
<dbReference type="Pfam" id="PF00437">
    <property type="entry name" value="T2SSE"/>
    <property type="match status" value="1"/>
</dbReference>
<dbReference type="PANTHER" id="PTHR30486">
    <property type="entry name" value="TWITCHING MOTILITY PROTEIN PILT"/>
    <property type="match status" value="1"/>
</dbReference>
<reference evidence="3 4" key="1">
    <citation type="submission" date="2012-10" db="EMBL/GenBank/DDBJ databases">
        <title>Draft Genome Sequence of Paenibacillus popilliae ATCC 14706T.</title>
        <authorList>
            <person name="Iiyama K."/>
            <person name="Mori K."/>
            <person name="Mon H."/>
            <person name="Chieda Y."/>
            <person name="Lee J.M."/>
            <person name="Kusakabe T."/>
            <person name="Tashiro K."/>
            <person name="Asano S."/>
            <person name="Yasunaga-Aoki C."/>
            <person name="Shimizu S."/>
        </authorList>
    </citation>
    <scope>NUCLEOTIDE SEQUENCE [LARGE SCALE GENOMIC DNA]</scope>
    <source>
        <strain evidence="3 4">ATCC 14706</strain>
    </source>
</reference>
<dbReference type="SUPFAM" id="SSF52540">
    <property type="entry name" value="P-loop containing nucleoside triphosphate hydrolases"/>
    <property type="match status" value="1"/>
</dbReference>
<dbReference type="InterPro" id="IPR027417">
    <property type="entry name" value="P-loop_NTPase"/>
</dbReference>
<organism evidence="3 4">
    <name type="scientific">Paenibacillus popilliae ATCC 14706</name>
    <dbReference type="NCBI Taxonomy" id="1212764"/>
    <lineage>
        <taxon>Bacteria</taxon>
        <taxon>Bacillati</taxon>
        <taxon>Bacillota</taxon>
        <taxon>Bacilli</taxon>
        <taxon>Bacillales</taxon>
        <taxon>Paenibacillaceae</taxon>
        <taxon>Paenibacillus</taxon>
    </lineage>
</organism>
<gene>
    <name evidence="3" type="ORF">PPOP_1437</name>
</gene>
<evidence type="ECO:0000313" key="4">
    <source>
        <dbReference type="Proteomes" id="UP000029453"/>
    </source>
</evidence>
<keyword evidence="4" id="KW-1185">Reference proteome</keyword>
<feature type="domain" description="Bacterial type II secretion system protein E" evidence="2">
    <location>
        <begin position="546"/>
        <end position="560"/>
    </location>
</feature>
<evidence type="ECO:0000259" key="2">
    <source>
        <dbReference type="PROSITE" id="PS00662"/>
    </source>
</evidence>
<dbReference type="InterPro" id="IPR001482">
    <property type="entry name" value="T2SS/T4SS_dom"/>
</dbReference>
<comment type="similarity">
    <text evidence="1">Belongs to the GSP E family.</text>
</comment>
<sequence>MKMLLGRKKKADVIVERPKRTFAIYSPYGVDVSSISVELAQAAGDKSVIVEFPCLGIPRLSTIYPDYHFNDEKTMDKLLLDFERNEMKPFDHYVQKFDGFDAICIDPKVSPDLPTILKVNHTRSMLELPGHLRETLLQYYQTLIYSLQGQLVNPMTFYSLRTADVIVVYFDKLTEMTWALLTYQKLMEDYSVSQDRMLLYSPVKNITLPVPVMHSIKDVVQHHIEALASHTITTKKEYTEHRGLINPVEHKTNKVVSVIDQAQLSAEDHEQRKKLTTKVRIMLRDKHHDEFVQSIYNETARQKVRYYIADFIKEQKDATFQTSLDNVIALIQTEITEMGVLEKPLKNNAISSLEINSPTETIVEENGVPRHDKSIQFQDVEHIYSIISKMLLPIGKTLSANEPVIDANYRGFRICVTLERSRGGVSANTPTISIRKFPPDVYSDEACIEYGNMNKEIVEFFHDIYPCNPTTIICGGTNSGKTSQLIRIPLYLPEITKMITIEDSEEMMLKMKKAYQDYPNIVAMIVKDHENERKRYDIGKLVKTTLRQNPDWIMIGEIRDSFAAIQALEAANTGHAIATTIHANSAEMGAVRLMQLAGNNEIAASQVSSTVDLIIYQANDHGKRRIIEISEIISFEDGKIPKMNPIFVYDPIKGEHVWKNKLMKMKEKLIQQRAPQEVVERWCV</sequence>
<dbReference type="EMBL" id="BALG01000071">
    <property type="protein sequence ID" value="GAC42080.1"/>
    <property type="molecule type" value="Genomic_DNA"/>
</dbReference>
<protein>
    <submittedName>
        <fullName evidence="3">Flp pilus assembly protein</fullName>
    </submittedName>
</protein>
<dbReference type="Gene3D" id="3.40.50.300">
    <property type="entry name" value="P-loop containing nucleotide triphosphate hydrolases"/>
    <property type="match status" value="1"/>
</dbReference>
<dbReference type="Proteomes" id="UP000029453">
    <property type="component" value="Unassembled WGS sequence"/>
</dbReference>
<proteinExistence type="inferred from homology"/>
<evidence type="ECO:0000313" key="3">
    <source>
        <dbReference type="EMBL" id="GAC42080.1"/>
    </source>
</evidence>
<accession>M9LH66</accession>
<dbReference type="PROSITE" id="PS00662">
    <property type="entry name" value="T2SP_E"/>
    <property type="match status" value="1"/>
</dbReference>
<comment type="caution">
    <text evidence="3">The sequence shown here is derived from an EMBL/GenBank/DDBJ whole genome shotgun (WGS) entry which is preliminary data.</text>
</comment>
<dbReference type="PANTHER" id="PTHR30486:SF6">
    <property type="entry name" value="TYPE IV PILUS RETRACTATION ATPASE PILT"/>
    <property type="match status" value="1"/>
</dbReference>
<evidence type="ECO:0000256" key="1">
    <source>
        <dbReference type="ARBA" id="ARBA00006611"/>
    </source>
</evidence>
<dbReference type="Gene3D" id="3.30.450.380">
    <property type="match status" value="1"/>
</dbReference>
<dbReference type="InterPro" id="IPR050921">
    <property type="entry name" value="T4SS_GSP_E_ATPase"/>
</dbReference>
<dbReference type="GO" id="GO:0016887">
    <property type="term" value="F:ATP hydrolysis activity"/>
    <property type="evidence" value="ECO:0007669"/>
    <property type="project" value="InterPro"/>
</dbReference>